<name>A0A952AKS6_9BACT</name>
<evidence type="ECO:0000313" key="3">
    <source>
        <dbReference type="Proteomes" id="UP000781173"/>
    </source>
</evidence>
<dbReference type="AlphaFoldDB" id="A0A952AKS6"/>
<feature type="region of interest" description="Disordered" evidence="1">
    <location>
        <begin position="1"/>
        <end position="110"/>
    </location>
</feature>
<feature type="compositionally biased region" description="Polar residues" evidence="1">
    <location>
        <begin position="1"/>
        <end position="21"/>
    </location>
</feature>
<dbReference type="Proteomes" id="UP000781173">
    <property type="component" value="Unassembled WGS sequence"/>
</dbReference>
<reference evidence="2" key="1">
    <citation type="journal article" date="2022" name="ISME J.">
        <title>A general approach to explore prokaryotic protein glycosylation reveals the unique surface layer modulation of an anammox bacterium.</title>
        <authorList>
            <person name="Pabst M."/>
            <person name="Grouzdev D.S."/>
            <person name="Lawson C.E."/>
            <person name="Kleikamp H.B.C."/>
            <person name="de Ram C."/>
            <person name="Louwen R."/>
            <person name="Lin Y.M."/>
            <person name="Lucker S."/>
            <person name="van Loosdrecht M.C.M."/>
            <person name="Laureni M."/>
        </authorList>
    </citation>
    <scope>NUCLEOTIDE SEQUENCE</scope>
    <source>
        <strain evidence="2">BROCD043</strain>
    </source>
</reference>
<evidence type="ECO:0000313" key="2">
    <source>
        <dbReference type="EMBL" id="MBW7954020.1"/>
    </source>
</evidence>
<feature type="compositionally biased region" description="Low complexity" evidence="1">
    <location>
        <begin position="76"/>
        <end position="88"/>
    </location>
</feature>
<feature type="compositionally biased region" description="Low complexity" evidence="1">
    <location>
        <begin position="35"/>
        <end position="54"/>
    </location>
</feature>
<evidence type="ECO:0000256" key="1">
    <source>
        <dbReference type="SAM" id="MobiDB-lite"/>
    </source>
</evidence>
<dbReference type="EMBL" id="JACFOF010000013">
    <property type="protein sequence ID" value="MBW7954020.1"/>
    <property type="molecule type" value="Genomic_DNA"/>
</dbReference>
<protein>
    <submittedName>
        <fullName evidence="2">Uncharacterized protein</fullName>
    </submittedName>
</protein>
<feature type="compositionally biased region" description="Basic and acidic residues" evidence="1">
    <location>
        <begin position="66"/>
        <end position="75"/>
    </location>
</feature>
<sequence>MSSNANDQQYSPYNDQQTGTGQPLVAAQSAPYRGSPEVPASFESAPAAAEGSPEYGDELLNQIEAATERTGEQKEVQQPPVVQSPQQPAKVEAKPKPQQPSGPRIFGYTIPRHLSSPEKIMQMKGKGNPAEASTWIAVLLDRLLKQRTHSD</sequence>
<accession>A0A952AKS6</accession>
<proteinExistence type="predicted"/>
<organism evidence="2 3">
    <name type="scientific">Candidatus Dojkabacteria bacterium</name>
    <dbReference type="NCBI Taxonomy" id="2099670"/>
    <lineage>
        <taxon>Bacteria</taxon>
        <taxon>Candidatus Dojkabacteria</taxon>
    </lineage>
</organism>
<gene>
    <name evidence="2" type="ORF">H3C67_04485</name>
</gene>
<comment type="caution">
    <text evidence="2">The sequence shown here is derived from an EMBL/GenBank/DDBJ whole genome shotgun (WGS) entry which is preliminary data.</text>
</comment>